<dbReference type="Gene3D" id="2.160.10.10">
    <property type="entry name" value="Hexapeptide repeat proteins"/>
    <property type="match status" value="1"/>
</dbReference>
<evidence type="ECO:0000256" key="3">
    <source>
        <dbReference type="ARBA" id="ARBA00016573"/>
    </source>
</evidence>
<comment type="subcellular location">
    <subcellularLocation>
        <location evidence="1">Cytoplasm</location>
        <location evidence="1">Cytoskeleton</location>
    </subcellularLocation>
</comment>
<dbReference type="InterPro" id="IPR027777">
    <property type="entry name" value="DCTN6"/>
</dbReference>
<evidence type="ECO:0000256" key="7">
    <source>
        <dbReference type="SAM" id="MobiDB-lite"/>
    </source>
</evidence>
<dbReference type="PANTHER" id="PTHR13072">
    <property type="entry name" value="DYNACTIN 6"/>
    <property type="match status" value="1"/>
</dbReference>
<keyword evidence="5" id="KW-0206">Cytoskeleton</keyword>
<evidence type="ECO:0000313" key="8">
    <source>
        <dbReference type="EMBL" id="SBS81166.1"/>
    </source>
</evidence>
<dbReference type="GO" id="GO:0005869">
    <property type="term" value="C:dynactin complex"/>
    <property type="evidence" value="ECO:0007669"/>
    <property type="project" value="InterPro"/>
</dbReference>
<name>A0A1A8VLI4_PLAOA</name>
<keyword evidence="4" id="KW-0963">Cytoplasm</keyword>
<evidence type="ECO:0000313" key="9">
    <source>
        <dbReference type="Proteomes" id="UP000078560"/>
    </source>
</evidence>
<dbReference type="PANTHER" id="PTHR13072:SF0">
    <property type="entry name" value="DYNACTIN SUBUNIT 6"/>
    <property type="match status" value="1"/>
</dbReference>
<dbReference type="GO" id="GO:0070840">
    <property type="term" value="F:dynein complex binding"/>
    <property type="evidence" value="ECO:0007669"/>
    <property type="project" value="TreeGrafter"/>
</dbReference>
<dbReference type="AlphaFoldDB" id="A0A1A8VLI4"/>
<dbReference type="EMBL" id="FLQU01000125">
    <property type="protein sequence ID" value="SBS81166.1"/>
    <property type="molecule type" value="Genomic_DNA"/>
</dbReference>
<dbReference type="GO" id="GO:0007052">
    <property type="term" value="P:mitotic spindle organization"/>
    <property type="evidence" value="ECO:0007669"/>
    <property type="project" value="TreeGrafter"/>
</dbReference>
<dbReference type="Proteomes" id="UP000078560">
    <property type="component" value="Unassembled WGS sequence"/>
</dbReference>
<gene>
    <name evidence="8" type="ORF">POVCU2_0008810</name>
</gene>
<evidence type="ECO:0000256" key="1">
    <source>
        <dbReference type="ARBA" id="ARBA00004245"/>
    </source>
</evidence>
<evidence type="ECO:0000256" key="5">
    <source>
        <dbReference type="ARBA" id="ARBA00023212"/>
    </source>
</evidence>
<evidence type="ECO:0000256" key="6">
    <source>
        <dbReference type="ARBA" id="ARBA00034687"/>
    </source>
</evidence>
<organism evidence="8 9">
    <name type="scientific">Plasmodium ovale curtisi</name>
    <dbReference type="NCBI Taxonomy" id="864141"/>
    <lineage>
        <taxon>Eukaryota</taxon>
        <taxon>Sar</taxon>
        <taxon>Alveolata</taxon>
        <taxon>Apicomplexa</taxon>
        <taxon>Aconoidasida</taxon>
        <taxon>Haemosporida</taxon>
        <taxon>Plasmodiidae</taxon>
        <taxon>Plasmodium</taxon>
        <taxon>Plasmodium (Plasmodium)</taxon>
    </lineage>
</organism>
<protein>
    <recommendedName>
        <fullName evidence="3">Dynactin subunit 6</fullName>
    </recommendedName>
</protein>
<comment type="function">
    <text evidence="6">Part of the dynactin complex that activates the molecular motor dynein for ultra-processive transport along microtubules.</text>
</comment>
<sequence length="265" mass="30444">MKVLVRCTFLRLSHFTNDIDTREVTRPAGKVEKNKIHYFLKCLNDHKEMIYENKKNNEKKEYCNNRNKVFPRNACLNKQNIIIRGYSQNGKRINVVTMKNRDYGNHHDENDSNGQSNGDNGGGEKSHIFIQLGENVTMGKGNILFPGSKIIAPFGKVHIGNYNLLEDHVEIVNNTTNDMYIGNYNIFRSGTYITNTLYIGNRNYFDYKCVISNSNVSCCSFVGTNLMICSSWGNKENVQTSYNTVTDMHPIFVEHEGRNLFTKLQ</sequence>
<evidence type="ECO:0000256" key="4">
    <source>
        <dbReference type="ARBA" id="ARBA00022490"/>
    </source>
</evidence>
<evidence type="ECO:0000256" key="2">
    <source>
        <dbReference type="ARBA" id="ARBA00007719"/>
    </source>
</evidence>
<dbReference type="InterPro" id="IPR011004">
    <property type="entry name" value="Trimer_LpxA-like_sf"/>
</dbReference>
<feature type="region of interest" description="Disordered" evidence="7">
    <location>
        <begin position="102"/>
        <end position="121"/>
    </location>
</feature>
<dbReference type="SUPFAM" id="SSF51161">
    <property type="entry name" value="Trimeric LpxA-like enzymes"/>
    <property type="match status" value="1"/>
</dbReference>
<proteinExistence type="inferred from homology"/>
<accession>A0A1A8VLI4</accession>
<reference evidence="9" key="1">
    <citation type="submission" date="2016-05" db="EMBL/GenBank/DDBJ databases">
        <authorList>
            <person name="Naeem Raeece"/>
        </authorList>
    </citation>
    <scope>NUCLEOTIDE SEQUENCE [LARGE SCALE GENOMIC DNA]</scope>
</reference>
<comment type="similarity">
    <text evidence="2">Belongs to the dynactin subunits 5/6 family. Dynactin subunit 6 subfamily.</text>
</comment>